<dbReference type="Proteomes" id="UP001190700">
    <property type="component" value="Unassembled WGS sequence"/>
</dbReference>
<dbReference type="EMBL" id="LGRX02018230">
    <property type="protein sequence ID" value="KAK3260069.1"/>
    <property type="molecule type" value="Genomic_DNA"/>
</dbReference>
<keyword evidence="2" id="KW-1185">Reference proteome</keyword>
<gene>
    <name evidence="1" type="ORF">CYMTET_30959</name>
</gene>
<name>A0AAE0FI70_9CHLO</name>
<comment type="caution">
    <text evidence="1">The sequence shown here is derived from an EMBL/GenBank/DDBJ whole genome shotgun (WGS) entry which is preliminary data.</text>
</comment>
<sequence length="79" mass="8905">MTGFLQCHQPEWDLLGDHTLLLSPDDDGMDNALSAGFRGAWGTNERGPIRNSAIGTRWESHVDAYGDHGSYSFLLRWRK</sequence>
<proteinExistence type="predicted"/>
<organism evidence="1 2">
    <name type="scientific">Cymbomonas tetramitiformis</name>
    <dbReference type="NCBI Taxonomy" id="36881"/>
    <lineage>
        <taxon>Eukaryota</taxon>
        <taxon>Viridiplantae</taxon>
        <taxon>Chlorophyta</taxon>
        <taxon>Pyramimonadophyceae</taxon>
        <taxon>Pyramimonadales</taxon>
        <taxon>Pyramimonadaceae</taxon>
        <taxon>Cymbomonas</taxon>
    </lineage>
</organism>
<accession>A0AAE0FI70</accession>
<protein>
    <submittedName>
        <fullName evidence="1">Uncharacterized protein</fullName>
    </submittedName>
</protein>
<dbReference type="AlphaFoldDB" id="A0AAE0FI70"/>
<evidence type="ECO:0000313" key="1">
    <source>
        <dbReference type="EMBL" id="KAK3260069.1"/>
    </source>
</evidence>
<reference evidence="1 2" key="1">
    <citation type="journal article" date="2015" name="Genome Biol. Evol.">
        <title>Comparative Genomics of a Bacterivorous Green Alga Reveals Evolutionary Causalities and Consequences of Phago-Mixotrophic Mode of Nutrition.</title>
        <authorList>
            <person name="Burns J.A."/>
            <person name="Paasch A."/>
            <person name="Narechania A."/>
            <person name="Kim E."/>
        </authorList>
    </citation>
    <scope>NUCLEOTIDE SEQUENCE [LARGE SCALE GENOMIC DNA]</scope>
    <source>
        <strain evidence="1 2">PLY_AMNH</strain>
    </source>
</reference>
<evidence type="ECO:0000313" key="2">
    <source>
        <dbReference type="Proteomes" id="UP001190700"/>
    </source>
</evidence>